<evidence type="ECO:0000313" key="1">
    <source>
        <dbReference type="EMBL" id="KKN59475.1"/>
    </source>
</evidence>
<reference evidence="1" key="1">
    <citation type="journal article" date="2015" name="Nature">
        <title>Complex archaea that bridge the gap between prokaryotes and eukaryotes.</title>
        <authorList>
            <person name="Spang A."/>
            <person name="Saw J.H."/>
            <person name="Jorgensen S.L."/>
            <person name="Zaremba-Niedzwiedzka K."/>
            <person name="Martijn J."/>
            <person name="Lind A.E."/>
            <person name="van Eijk R."/>
            <person name="Schleper C."/>
            <person name="Guy L."/>
            <person name="Ettema T.J."/>
        </authorList>
    </citation>
    <scope>NUCLEOTIDE SEQUENCE</scope>
</reference>
<accession>A0A0F9RSP2</accession>
<dbReference type="AlphaFoldDB" id="A0A0F9RSP2"/>
<comment type="caution">
    <text evidence="1">The sequence shown here is derived from an EMBL/GenBank/DDBJ whole genome shotgun (WGS) entry which is preliminary data.</text>
</comment>
<sequence length="82" mass="9548">MNVEEVKNEGITEVSKMIKKIFAIVSENDFYKFRAKCDRENYTMGEAMTTIVHHFANGRSISLPRKIGKKPIIIKEEEEKQE</sequence>
<dbReference type="EMBL" id="LAZR01000725">
    <property type="protein sequence ID" value="KKN59475.1"/>
    <property type="molecule type" value="Genomic_DNA"/>
</dbReference>
<organism evidence="1">
    <name type="scientific">marine sediment metagenome</name>
    <dbReference type="NCBI Taxonomy" id="412755"/>
    <lineage>
        <taxon>unclassified sequences</taxon>
        <taxon>metagenomes</taxon>
        <taxon>ecological metagenomes</taxon>
    </lineage>
</organism>
<name>A0A0F9RSP2_9ZZZZ</name>
<protein>
    <submittedName>
        <fullName evidence="1">Uncharacterized protein</fullName>
    </submittedName>
</protein>
<gene>
    <name evidence="1" type="ORF">LCGC14_0541870</name>
</gene>
<proteinExistence type="predicted"/>